<protein>
    <submittedName>
        <fullName evidence="2">DUF2059 domain-containing protein</fullName>
    </submittedName>
</protein>
<gene>
    <name evidence="2" type="ORF">D3P04_16750</name>
</gene>
<evidence type="ECO:0000313" key="2">
    <source>
        <dbReference type="EMBL" id="RJE83106.1"/>
    </source>
</evidence>
<sequence length="285" mass="31192">MLRMIFLAVGIAAGLPAMVHANRSAPVAEVQTLQARLWQVLQLGDLMPIIRKEALTEAVKMQDSLFQRGGDNRWEQIVAQIHETGRLEQLLRDGLQEAVADEQAALIEEALAFYETSLGQRLIGLETSAREVILDMEAEADAKANYAHAAGMELPRIAQIKRLIDKADLIAPNVAGGMNAALAFSRGFNEGGGYPMPMSEAQMLSDAWAHEASLRAETLDWMEAYLFLAYSPLSDAELDRYIEFAGSSAGQALADTLFGGFDKLFEWTSYEMGLAAAGQIQGRRL</sequence>
<comment type="caution">
    <text evidence="2">The sequence shown here is derived from an EMBL/GenBank/DDBJ whole genome shotgun (WGS) entry which is preliminary data.</text>
</comment>
<evidence type="ECO:0000313" key="3">
    <source>
        <dbReference type="Proteomes" id="UP000284202"/>
    </source>
</evidence>
<proteinExistence type="predicted"/>
<dbReference type="OrthoDB" id="7841298at2"/>
<keyword evidence="1" id="KW-0732">Signal</keyword>
<dbReference type="AlphaFoldDB" id="A0A418SQ72"/>
<keyword evidence="3" id="KW-1185">Reference proteome</keyword>
<feature type="signal peptide" evidence="1">
    <location>
        <begin position="1"/>
        <end position="21"/>
    </location>
</feature>
<accession>A0A418SQ72</accession>
<reference evidence="3" key="1">
    <citation type="submission" date="2018-09" db="EMBL/GenBank/DDBJ databases">
        <title>Acidovorax cavernicola nov. sp. isolated from Gruta de las Maravillas (Aracena, Spain).</title>
        <authorList>
            <person name="Jurado V."/>
            <person name="Gutierrez-Patricio S."/>
            <person name="Gonzalez-Pimentel J.L."/>
            <person name="Miller A.Z."/>
            <person name="Laiz L."/>
            <person name="Saiz-Jimenez C."/>
        </authorList>
    </citation>
    <scope>NUCLEOTIDE SEQUENCE [LARGE SCALE GENOMIC DNA]</scope>
    <source>
        <strain evidence="3">1011MAR3C25</strain>
    </source>
</reference>
<feature type="chain" id="PRO_5019015280" evidence="1">
    <location>
        <begin position="22"/>
        <end position="285"/>
    </location>
</feature>
<dbReference type="EMBL" id="QZCG01000012">
    <property type="protein sequence ID" value="RJE83106.1"/>
    <property type="molecule type" value="Genomic_DNA"/>
</dbReference>
<name>A0A418SQ72_9RHOB</name>
<dbReference type="Proteomes" id="UP000284202">
    <property type="component" value="Unassembled WGS sequence"/>
</dbReference>
<evidence type="ECO:0000256" key="1">
    <source>
        <dbReference type="SAM" id="SignalP"/>
    </source>
</evidence>
<organism evidence="2 3">
    <name type="scientific">Paracoccus onubensis</name>
    <dbReference type="NCBI Taxonomy" id="1675788"/>
    <lineage>
        <taxon>Bacteria</taxon>
        <taxon>Pseudomonadati</taxon>
        <taxon>Pseudomonadota</taxon>
        <taxon>Alphaproteobacteria</taxon>
        <taxon>Rhodobacterales</taxon>
        <taxon>Paracoccaceae</taxon>
        <taxon>Paracoccus</taxon>
    </lineage>
</organism>